<evidence type="ECO:0000313" key="2">
    <source>
        <dbReference type="Proteomes" id="UP000463337"/>
    </source>
</evidence>
<sequence length="46" mass="4892">MVLDELGEPIIGANIVEKGTTNGTITDMDGNYSLTVNDLKKAVLLN</sequence>
<dbReference type="AlphaFoldDB" id="A0A7K0GM16"/>
<comment type="caution">
    <text evidence="1">The sequence shown here is derived from an EMBL/GenBank/DDBJ whole genome shotgun (WGS) entry which is preliminary data.</text>
</comment>
<dbReference type="Proteomes" id="UP000463337">
    <property type="component" value="Unassembled WGS sequence"/>
</dbReference>
<gene>
    <name evidence="1" type="ORF">GKD59_19645</name>
</gene>
<reference evidence="1 2" key="1">
    <citation type="journal article" date="2019" name="Nat. Med.">
        <title>A library of human gut bacterial isolates paired with longitudinal multiomics data enables mechanistic microbiome research.</title>
        <authorList>
            <person name="Poyet M."/>
            <person name="Groussin M."/>
            <person name="Gibbons S.M."/>
            <person name="Avila-Pacheco J."/>
            <person name="Jiang X."/>
            <person name="Kearney S.M."/>
            <person name="Perrotta A.R."/>
            <person name="Berdy B."/>
            <person name="Zhao S."/>
            <person name="Lieberman T.D."/>
            <person name="Swanson P.K."/>
            <person name="Smith M."/>
            <person name="Roesemann S."/>
            <person name="Alexander J.E."/>
            <person name="Rich S.A."/>
            <person name="Livny J."/>
            <person name="Vlamakis H."/>
            <person name="Clish C."/>
            <person name="Bullock K."/>
            <person name="Deik A."/>
            <person name="Scott J."/>
            <person name="Pierce K.A."/>
            <person name="Xavier R.J."/>
            <person name="Alm E.J."/>
        </authorList>
    </citation>
    <scope>NUCLEOTIDE SEQUENCE [LARGE SCALE GENOMIC DNA]</scope>
    <source>
        <strain evidence="1 2">BIOML-A41</strain>
    </source>
</reference>
<organism evidence="1 2">
    <name type="scientific">Parabacteroides distasonis</name>
    <dbReference type="NCBI Taxonomy" id="823"/>
    <lineage>
        <taxon>Bacteria</taxon>
        <taxon>Pseudomonadati</taxon>
        <taxon>Bacteroidota</taxon>
        <taxon>Bacteroidia</taxon>
        <taxon>Bacteroidales</taxon>
        <taxon>Tannerellaceae</taxon>
        <taxon>Parabacteroides</taxon>
    </lineage>
</organism>
<dbReference type="EMBL" id="WKLT01000024">
    <property type="protein sequence ID" value="MRY60072.1"/>
    <property type="molecule type" value="Genomic_DNA"/>
</dbReference>
<dbReference type="Pfam" id="PF13715">
    <property type="entry name" value="CarbopepD_reg_2"/>
    <property type="match status" value="1"/>
</dbReference>
<accession>A0A7K0GM16</accession>
<dbReference type="InterPro" id="IPR008969">
    <property type="entry name" value="CarboxyPept-like_regulatory"/>
</dbReference>
<protein>
    <submittedName>
        <fullName evidence="1">Uncharacterized protein</fullName>
    </submittedName>
</protein>
<proteinExistence type="predicted"/>
<name>A0A7K0GM16_PARDI</name>
<evidence type="ECO:0000313" key="1">
    <source>
        <dbReference type="EMBL" id="MRY60072.1"/>
    </source>
</evidence>
<dbReference type="SUPFAM" id="SSF49464">
    <property type="entry name" value="Carboxypeptidase regulatory domain-like"/>
    <property type="match status" value="1"/>
</dbReference>